<organism evidence="2 3">
    <name type="scientific">Bifidobacterium miconis</name>
    <dbReference type="NCBI Taxonomy" id="2834435"/>
    <lineage>
        <taxon>Bacteria</taxon>
        <taxon>Bacillati</taxon>
        <taxon>Actinomycetota</taxon>
        <taxon>Actinomycetes</taxon>
        <taxon>Bifidobacteriales</taxon>
        <taxon>Bifidobacteriaceae</taxon>
        <taxon>Bifidobacterium</taxon>
    </lineage>
</organism>
<gene>
    <name evidence="2" type="ORF">KIH79_11665</name>
</gene>
<evidence type="ECO:0000313" key="2">
    <source>
        <dbReference type="EMBL" id="MBW3093565.1"/>
    </source>
</evidence>
<accession>A0ABS6WII8</accession>
<dbReference type="EMBL" id="JAHBBH010000050">
    <property type="protein sequence ID" value="MBW3093565.1"/>
    <property type="molecule type" value="Genomic_DNA"/>
</dbReference>
<reference evidence="2 3" key="1">
    <citation type="submission" date="2021-05" db="EMBL/GenBank/DDBJ databases">
        <title>Phylogenetic classification of ten novel species belonging to the genus Bifidobacterium comprising B. colchicus sp. nov., B. abeli sp. nov., B. bicoloris sp. nov., B. guerezis sp. nov., B. rosaliae sp. nov., B. santillanensis sp. nov., B. argentati sp. nov., B. amazzoni sp. nov., B. pluviali sp. nov., and B. pinnaculum sp. nov.</title>
        <authorList>
            <person name="Lugli G.A."/>
            <person name="Ruiz Garcia L."/>
            <person name="Margolles A."/>
            <person name="Ventura M."/>
        </authorList>
    </citation>
    <scope>NUCLEOTIDE SEQUENCE [LARGE SCALE GENOMIC DNA]</scope>
    <source>
        <strain evidence="2 3">82T10</strain>
    </source>
</reference>
<protein>
    <recommendedName>
        <fullName evidence="4">Sugar ABC transporter permease</fullName>
    </recommendedName>
</protein>
<sequence length="61" mass="7037">MNKDVAERNVAVTATVSPDGVVDNTAVRRAWPLPKRLGWHFAHYWQHWVMALPAMVFVFVF</sequence>
<dbReference type="Proteomes" id="UP000700815">
    <property type="component" value="Unassembled WGS sequence"/>
</dbReference>
<feature type="non-terminal residue" evidence="2">
    <location>
        <position position="61"/>
    </location>
</feature>
<feature type="transmembrane region" description="Helical" evidence="1">
    <location>
        <begin position="41"/>
        <end position="60"/>
    </location>
</feature>
<comment type="caution">
    <text evidence="2">The sequence shown here is derived from an EMBL/GenBank/DDBJ whole genome shotgun (WGS) entry which is preliminary data.</text>
</comment>
<keyword evidence="3" id="KW-1185">Reference proteome</keyword>
<keyword evidence="1" id="KW-0812">Transmembrane</keyword>
<evidence type="ECO:0000256" key="1">
    <source>
        <dbReference type="SAM" id="Phobius"/>
    </source>
</evidence>
<evidence type="ECO:0000313" key="3">
    <source>
        <dbReference type="Proteomes" id="UP000700815"/>
    </source>
</evidence>
<name>A0ABS6WII8_9BIFI</name>
<evidence type="ECO:0008006" key="4">
    <source>
        <dbReference type="Google" id="ProtNLM"/>
    </source>
</evidence>
<keyword evidence="1" id="KW-0472">Membrane</keyword>
<proteinExistence type="predicted"/>
<keyword evidence="1" id="KW-1133">Transmembrane helix</keyword>